<dbReference type="InterPro" id="IPR036761">
    <property type="entry name" value="TTHA0802/YceI-like_sf"/>
</dbReference>
<dbReference type="Proteomes" id="UP000295258">
    <property type="component" value="Unassembled WGS sequence"/>
</dbReference>
<dbReference type="AlphaFoldDB" id="A0A4R4VK63"/>
<dbReference type="Pfam" id="PF04264">
    <property type="entry name" value="YceI"/>
    <property type="match status" value="1"/>
</dbReference>
<accession>A0A4R4VK63</accession>
<keyword evidence="4" id="KW-1185">Reference proteome</keyword>
<dbReference type="Gene3D" id="2.40.128.110">
    <property type="entry name" value="Lipid/polyisoprenoid-binding, YceI-like"/>
    <property type="match status" value="1"/>
</dbReference>
<evidence type="ECO:0000259" key="2">
    <source>
        <dbReference type="SMART" id="SM00867"/>
    </source>
</evidence>
<evidence type="ECO:0000313" key="4">
    <source>
        <dbReference type="Proteomes" id="UP000295258"/>
    </source>
</evidence>
<evidence type="ECO:0000256" key="1">
    <source>
        <dbReference type="ARBA" id="ARBA00008812"/>
    </source>
</evidence>
<dbReference type="InterPro" id="IPR007372">
    <property type="entry name" value="Lipid/polyisoprenoid-bd_YceI"/>
</dbReference>
<sequence>MITVDTILAVGTWVGDPVHSDVSFKVRHMGVGKVRGTFALASAALTVGDDGGRVTALIDPVSVDTGNRQRDQHITSADFLDVENHPQIEFTSTEVRDFDGQTFILVGELTLHGVTRTVELEAEFLGVVDDPSGAKRTGFSATTTISRAAFGVDIQLGFGAGNVVVADTIEIAIEIEFTSTGPDPR</sequence>
<dbReference type="RefSeq" id="WP_132596206.1">
    <property type="nucleotide sequence ID" value="NZ_SMKO01000039.1"/>
</dbReference>
<dbReference type="PANTHER" id="PTHR34406">
    <property type="entry name" value="PROTEIN YCEI"/>
    <property type="match status" value="1"/>
</dbReference>
<comment type="similarity">
    <text evidence="1">Belongs to the UPF0312 family.</text>
</comment>
<dbReference type="SMART" id="SM00867">
    <property type="entry name" value="YceI"/>
    <property type="match status" value="1"/>
</dbReference>
<dbReference type="PANTHER" id="PTHR34406:SF1">
    <property type="entry name" value="PROTEIN YCEI"/>
    <property type="match status" value="1"/>
</dbReference>
<reference evidence="3 4" key="1">
    <citation type="submission" date="2019-03" db="EMBL/GenBank/DDBJ databases">
        <title>Draft genome sequences of novel Actinobacteria.</title>
        <authorList>
            <person name="Sahin N."/>
            <person name="Ay H."/>
            <person name="Saygin H."/>
        </authorList>
    </citation>
    <scope>NUCLEOTIDE SEQUENCE [LARGE SCALE GENOMIC DNA]</scope>
    <source>
        <strain evidence="3 4">KC310</strain>
    </source>
</reference>
<feature type="domain" description="Lipid/polyisoprenoid-binding YceI-like" evidence="2">
    <location>
        <begin position="12"/>
        <end position="178"/>
    </location>
</feature>
<dbReference type="SUPFAM" id="SSF101874">
    <property type="entry name" value="YceI-like"/>
    <property type="match status" value="1"/>
</dbReference>
<evidence type="ECO:0000313" key="3">
    <source>
        <dbReference type="EMBL" id="TDD05381.1"/>
    </source>
</evidence>
<dbReference type="EMBL" id="SMKO01000039">
    <property type="protein sequence ID" value="TDD05381.1"/>
    <property type="molecule type" value="Genomic_DNA"/>
</dbReference>
<name>A0A4R4VK63_9ACTN</name>
<gene>
    <name evidence="3" type="ORF">E1292_17080</name>
</gene>
<proteinExistence type="inferred from homology"/>
<organism evidence="3 4">
    <name type="scientific">Nonomuraea deserti</name>
    <dbReference type="NCBI Taxonomy" id="1848322"/>
    <lineage>
        <taxon>Bacteria</taxon>
        <taxon>Bacillati</taxon>
        <taxon>Actinomycetota</taxon>
        <taxon>Actinomycetes</taxon>
        <taxon>Streptosporangiales</taxon>
        <taxon>Streptosporangiaceae</taxon>
        <taxon>Nonomuraea</taxon>
    </lineage>
</organism>
<protein>
    <submittedName>
        <fullName evidence="3">Polyisoprenoid-binding protein</fullName>
    </submittedName>
</protein>
<comment type="caution">
    <text evidence="3">The sequence shown here is derived from an EMBL/GenBank/DDBJ whole genome shotgun (WGS) entry which is preliminary data.</text>
</comment>